<dbReference type="Proteomes" id="UP001212152">
    <property type="component" value="Unassembled WGS sequence"/>
</dbReference>
<feature type="compositionally biased region" description="Polar residues" evidence="2">
    <location>
        <begin position="258"/>
        <end position="268"/>
    </location>
</feature>
<dbReference type="InterPro" id="IPR005373">
    <property type="entry name" value="PHAF1"/>
</dbReference>
<dbReference type="InterPro" id="IPR039156">
    <property type="entry name" value="PHAF1/BROMI"/>
</dbReference>
<dbReference type="Pfam" id="PF03676">
    <property type="entry name" value="PHAF1"/>
    <property type="match status" value="2"/>
</dbReference>
<protein>
    <submittedName>
        <fullName evidence="3">Uncharacterized protein</fullName>
    </submittedName>
</protein>
<proteinExistence type="inferred from homology"/>
<evidence type="ECO:0000313" key="3">
    <source>
        <dbReference type="EMBL" id="KAJ3167495.1"/>
    </source>
</evidence>
<evidence type="ECO:0000256" key="2">
    <source>
        <dbReference type="SAM" id="MobiDB-lite"/>
    </source>
</evidence>
<organism evidence="3 4">
    <name type="scientific">Geranomyces variabilis</name>
    <dbReference type="NCBI Taxonomy" id="109894"/>
    <lineage>
        <taxon>Eukaryota</taxon>
        <taxon>Fungi</taxon>
        <taxon>Fungi incertae sedis</taxon>
        <taxon>Chytridiomycota</taxon>
        <taxon>Chytridiomycota incertae sedis</taxon>
        <taxon>Chytridiomycetes</taxon>
        <taxon>Spizellomycetales</taxon>
        <taxon>Powellomycetaceae</taxon>
        <taxon>Geranomyces</taxon>
    </lineage>
</organism>
<comment type="caution">
    <text evidence="3">The sequence shown here is derived from an EMBL/GenBank/DDBJ whole genome shotgun (WGS) entry which is preliminary data.</text>
</comment>
<reference evidence="3" key="1">
    <citation type="submission" date="2020-05" db="EMBL/GenBank/DDBJ databases">
        <title>Phylogenomic resolution of chytrid fungi.</title>
        <authorList>
            <person name="Stajich J.E."/>
            <person name="Amses K."/>
            <person name="Simmons R."/>
            <person name="Seto K."/>
            <person name="Myers J."/>
            <person name="Bonds A."/>
            <person name="Quandt C.A."/>
            <person name="Barry K."/>
            <person name="Liu P."/>
            <person name="Grigoriev I."/>
            <person name="Longcore J.E."/>
            <person name="James T.Y."/>
        </authorList>
    </citation>
    <scope>NUCLEOTIDE SEQUENCE</scope>
    <source>
        <strain evidence="3">JEL0379</strain>
    </source>
</reference>
<name>A0AAD5TBD0_9FUNG</name>
<sequence length="405" mass="44517">MTLLPPPLDCHVLAARSVGPFVLGTPLGVVVRTLNQMEAAIPQVECKYDESEPLGNDIVLNLSANGICLRFDPQSQRLKLIELFDFERLTLYYKDVEFNSQKVLPTFDSIYRIFGPIYPGEFDASKKEYTLTYPGIAFVFPIPQQHIPLPNLTDLPLSFPDGTTPVLNRLYVYSGSEFWRDAVAPRPKGYAGPIAIKVIGEGVSFSFNPRSVESHEDTVEITFGAPTQDVLDALGKPQAICARDTDPGALGTAEVTGANDSNNASSHRAMNGGDLEAEDDDGGADDYFWNYFNLGIDILFSGAQHAVKKVVLHANAVGHWDFTQYIKAEFVVEGRGISVDSKWDDIQKAMRPTEEAGPPRPVVHNRGGHQNPFGPTCFYGYPGIIFEVMNKTGCLASVTVFEHEP</sequence>
<comment type="similarity">
    <text evidence="1">Belongs to the PHAF1 family.</text>
</comment>
<dbReference type="EMBL" id="JADGJQ010000139">
    <property type="protein sequence ID" value="KAJ3167495.1"/>
    <property type="molecule type" value="Genomic_DNA"/>
</dbReference>
<feature type="region of interest" description="Disordered" evidence="2">
    <location>
        <begin position="245"/>
        <end position="277"/>
    </location>
</feature>
<gene>
    <name evidence="3" type="ORF">HDU87_001516</name>
</gene>
<keyword evidence="4" id="KW-1185">Reference proteome</keyword>
<evidence type="ECO:0000256" key="1">
    <source>
        <dbReference type="ARBA" id="ARBA00024339"/>
    </source>
</evidence>
<accession>A0AAD5TBD0</accession>
<dbReference type="GO" id="GO:0005802">
    <property type="term" value="C:trans-Golgi network"/>
    <property type="evidence" value="ECO:0007669"/>
    <property type="project" value="TreeGrafter"/>
</dbReference>
<dbReference type="PANTHER" id="PTHR13465">
    <property type="entry name" value="UPF0183 PROTEIN"/>
    <property type="match status" value="1"/>
</dbReference>
<dbReference type="AlphaFoldDB" id="A0AAD5TBD0"/>
<dbReference type="PANTHER" id="PTHR13465:SF2">
    <property type="entry name" value="PHAGOSOME ASSEMBLY FACTOR 1"/>
    <property type="match status" value="1"/>
</dbReference>
<dbReference type="GO" id="GO:0043001">
    <property type="term" value="P:Golgi to plasma membrane protein transport"/>
    <property type="evidence" value="ECO:0007669"/>
    <property type="project" value="TreeGrafter"/>
</dbReference>
<evidence type="ECO:0000313" key="4">
    <source>
        <dbReference type="Proteomes" id="UP001212152"/>
    </source>
</evidence>